<feature type="modified residue" description="Phosphohistidine" evidence="13">
    <location>
        <position position="910"/>
    </location>
</feature>
<evidence type="ECO:0000313" key="23">
    <source>
        <dbReference type="EMBL" id="OAI19662.1"/>
    </source>
</evidence>
<dbReference type="CDD" id="cd16922">
    <property type="entry name" value="HATPase_EvgS-ArcB-TorS-like"/>
    <property type="match status" value="1"/>
</dbReference>
<dbReference type="SUPFAM" id="SSF52172">
    <property type="entry name" value="CheY-like"/>
    <property type="match status" value="3"/>
</dbReference>
<evidence type="ECO:0000256" key="8">
    <source>
        <dbReference type="ARBA" id="ARBA00022777"/>
    </source>
</evidence>
<dbReference type="SUPFAM" id="SSF47384">
    <property type="entry name" value="Homodimeric domain of signal transducing histidine kinase"/>
    <property type="match status" value="1"/>
</dbReference>
<dbReference type="InterPro" id="IPR001789">
    <property type="entry name" value="Sig_transdc_resp-reg_receiver"/>
</dbReference>
<dbReference type="Pfam" id="PF00563">
    <property type="entry name" value="EAL"/>
    <property type="match status" value="1"/>
</dbReference>
<dbReference type="PROSITE" id="PS50887">
    <property type="entry name" value="GGDEF"/>
    <property type="match status" value="1"/>
</dbReference>
<dbReference type="Pfam" id="PF01627">
    <property type="entry name" value="Hpt"/>
    <property type="match status" value="1"/>
</dbReference>
<keyword evidence="16" id="KW-0472">Membrane</keyword>
<dbReference type="PROSITE" id="PS50110">
    <property type="entry name" value="RESPONSE_REGULATORY"/>
    <property type="match status" value="3"/>
</dbReference>
<feature type="domain" description="GGDEF" evidence="21">
    <location>
        <begin position="1276"/>
        <end position="1409"/>
    </location>
</feature>
<dbReference type="Pfam" id="PF00072">
    <property type="entry name" value="Response_reg"/>
    <property type="match status" value="3"/>
</dbReference>
<feature type="modified residue" description="4-aspartylphosphate" evidence="14">
    <location>
        <position position="766"/>
    </location>
</feature>
<dbReference type="EC" id="2.7.13.3" evidence="4"/>
<evidence type="ECO:0000259" key="18">
    <source>
        <dbReference type="PROSITE" id="PS50110"/>
    </source>
</evidence>
<evidence type="ECO:0000259" key="21">
    <source>
        <dbReference type="PROSITE" id="PS50887"/>
    </source>
</evidence>
<dbReference type="InterPro" id="IPR036641">
    <property type="entry name" value="HPT_dom_sf"/>
</dbReference>
<dbReference type="PROSITE" id="PS50885">
    <property type="entry name" value="HAMP"/>
    <property type="match status" value="1"/>
</dbReference>
<feature type="transmembrane region" description="Helical" evidence="16">
    <location>
        <begin position="202"/>
        <end position="221"/>
    </location>
</feature>
<dbReference type="InterPro" id="IPR036097">
    <property type="entry name" value="HisK_dim/P_sf"/>
</dbReference>
<keyword evidence="8" id="KW-0418">Kinase</keyword>
<dbReference type="SMART" id="SM00387">
    <property type="entry name" value="HATPase_c"/>
    <property type="match status" value="1"/>
</dbReference>
<dbReference type="SUPFAM" id="SSF55073">
    <property type="entry name" value="Nucleotide cyclase"/>
    <property type="match status" value="1"/>
</dbReference>
<keyword evidence="10" id="KW-0902">Two-component regulatory system</keyword>
<feature type="domain" description="Response regulatory" evidence="18">
    <location>
        <begin position="717"/>
        <end position="836"/>
    </location>
</feature>
<dbReference type="InterPro" id="IPR003661">
    <property type="entry name" value="HisK_dim/P_dom"/>
</dbReference>
<dbReference type="Pfam" id="PF00990">
    <property type="entry name" value="GGDEF"/>
    <property type="match status" value="1"/>
</dbReference>
<dbReference type="PROSITE" id="PS50883">
    <property type="entry name" value="EAL"/>
    <property type="match status" value="1"/>
</dbReference>
<dbReference type="SMART" id="SM00448">
    <property type="entry name" value="REC"/>
    <property type="match status" value="3"/>
</dbReference>
<dbReference type="Pfam" id="PF17152">
    <property type="entry name" value="CHASE8"/>
    <property type="match status" value="1"/>
</dbReference>
<evidence type="ECO:0000256" key="13">
    <source>
        <dbReference type="PROSITE-ProRule" id="PRU00110"/>
    </source>
</evidence>
<dbReference type="CDD" id="cd00082">
    <property type="entry name" value="HisKA"/>
    <property type="match status" value="1"/>
</dbReference>
<evidence type="ECO:0000256" key="11">
    <source>
        <dbReference type="ARBA" id="ARBA00064003"/>
    </source>
</evidence>
<dbReference type="CDD" id="cd06225">
    <property type="entry name" value="HAMP"/>
    <property type="match status" value="1"/>
</dbReference>
<dbReference type="Gene3D" id="1.10.287.130">
    <property type="match status" value="1"/>
</dbReference>
<dbReference type="InterPro" id="IPR029787">
    <property type="entry name" value="Nucleotide_cyclase"/>
</dbReference>
<evidence type="ECO:0000256" key="6">
    <source>
        <dbReference type="ARBA" id="ARBA00022679"/>
    </source>
</evidence>
<reference evidence="24" key="1">
    <citation type="submission" date="2016-03" db="EMBL/GenBank/DDBJ databases">
        <authorList>
            <person name="Heylen K."/>
            <person name="De Vos P."/>
            <person name="Vekeman B."/>
        </authorList>
    </citation>
    <scope>NUCLEOTIDE SEQUENCE [LARGE SCALE GENOMIC DNA]</scope>
    <source>
        <strain evidence="24">R-45383</strain>
    </source>
</reference>
<evidence type="ECO:0000256" key="2">
    <source>
        <dbReference type="ARBA" id="ARBA00001946"/>
    </source>
</evidence>
<dbReference type="SUPFAM" id="SSF55785">
    <property type="entry name" value="PYP-like sensor domain (PAS domain)"/>
    <property type="match status" value="1"/>
</dbReference>
<dbReference type="InterPro" id="IPR035965">
    <property type="entry name" value="PAS-like_dom_sf"/>
</dbReference>
<evidence type="ECO:0000256" key="12">
    <source>
        <dbReference type="ARBA" id="ARBA00068150"/>
    </source>
</evidence>
<evidence type="ECO:0000256" key="10">
    <source>
        <dbReference type="ARBA" id="ARBA00023012"/>
    </source>
</evidence>
<feature type="domain" description="HAMP" evidence="20">
    <location>
        <begin position="226"/>
        <end position="279"/>
    </location>
</feature>
<dbReference type="Gene3D" id="3.30.565.10">
    <property type="entry name" value="Histidine kinase-like ATPase, C-terminal domain"/>
    <property type="match status" value="1"/>
</dbReference>
<dbReference type="CDD" id="cd17546">
    <property type="entry name" value="REC_hyHK_CKI1_RcsC-like"/>
    <property type="match status" value="1"/>
</dbReference>
<dbReference type="SUPFAM" id="SSF47226">
    <property type="entry name" value="Histidine-containing phosphotransfer domain, HPT domain"/>
    <property type="match status" value="1"/>
</dbReference>
<evidence type="ECO:0000256" key="4">
    <source>
        <dbReference type="ARBA" id="ARBA00012438"/>
    </source>
</evidence>
<dbReference type="SMART" id="SM00073">
    <property type="entry name" value="HPT"/>
    <property type="match status" value="1"/>
</dbReference>
<gene>
    <name evidence="23" type="ORF">A1355_03945</name>
</gene>
<accession>A0A177NP86</accession>
<protein>
    <recommendedName>
        <fullName evidence="12">Sensory/regulatory protein RpfC</fullName>
        <ecNumber evidence="4">2.7.13.3</ecNumber>
    </recommendedName>
</protein>
<dbReference type="NCBIfam" id="TIGR00254">
    <property type="entry name" value="GGDEF"/>
    <property type="match status" value="1"/>
</dbReference>
<keyword evidence="7" id="KW-0547">Nucleotide-binding</keyword>
<feature type="domain" description="Response regulatory" evidence="18">
    <location>
        <begin position="991"/>
        <end position="1107"/>
    </location>
</feature>
<dbReference type="Proteomes" id="UP000077628">
    <property type="component" value="Unassembled WGS sequence"/>
</dbReference>
<feature type="domain" description="Response regulatory" evidence="18">
    <location>
        <begin position="574"/>
        <end position="696"/>
    </location>
</feature>
<feature type="domain" description="HPt" evidence="22">
    <location>
        <begin position="871"/>
        <end position="968"/>
    </location>
</feature>
<dbReference type="Gene3D" id="3.30.450.20">
    <property type="entry name" value="PAS domain"/>
    <property type="match status" value="1"/>
</dbReference>
<dbReference type="SUPFAM" id="SSF55874">
    <property type="entry name" value="ATPase domain of HSP90 chaperone/DNA topoisomerase II/histidine kinase"/>
    <property type="match status" value="1"/>
</dbReference>
<keyword evidence="24" id="KW-1185">Reference proteome</keyword>
<evidence type="ECO:0000256" key="9">
    <source>
        <dbReference type="ARBA" id="ARBA00022840"/>
    </source>
</evidence>
<organism evidence="23 24">
    <name type="scientific">Methylomonas koyamae</name>
    <dbReference type="NCBI Taxonomy" id="702114"/>
    <lineage>
        <taxon>Bacteria</taxon>
        <taxon>Pseudomonadati</taxon>
        <taxon>Pseudomonadota</taxon>
        <taxon>Gammaproteobacteria</taxon>
        <taxon>Methylococcales</taxon>
        <taxon>Methylococcaceae</taxon>
        <taxon>Methylomonas</taxon>
    </lineage>
</organism>
<dbReference type="InterPro" id="IPR003660">
    <property type="entry name" value="HAMP_dom"/>
</dbReference>
<evidence type="ECO:0000259" key="20">
    <source>
        <dbReference type="PROSITE" id="PS50885"/>
    </source>
</evidence>
<keyword evidence="16" id="KW-0812">Transmembrane</keyword>
<dbReference type="Gene3D" id="1.20.120.160">
    <property type="entry name" value="HPT domain"/>
    <property type="match status" value="1"/>
</dbReference>
<evidence type="ECO:0000259" key="19">
    <source>
        <dbReference type="PROSITE" id="PS50883"/>
    </source>
</evidence>
<dbReference type="FunFam" id="3.30.70.270:FF:000001">
    <property type="entry name" value="Diguanylate cyclase domain protein"/>
    <property type="match status" value="1"/>
</dbReference>
<dbReference type="InterPro" id="IPR035919">
    <property type="entry name" value="EAL_sf"/>
</dbReference>
<dbReference type="InterPro" id="IPR005467">
    <property type="entry name" value="His_kinase_dom"/>
</dbReference>
<dbReference type="GO" id="GO:0005524">
    <property type="term" value="F:ATP binding"/>
    <property type="evidence" value="ECO:0007669"/>
    <property type="project" value="UniProtKB-KW"/>
</dbReference>
<feature type="modified residue" description="4-aspartylphosphate" evidence="14">
    <location>
        <position position="629"/>
    </location>
</feature>
<dbReference type="Pfam" id="PF02518">
    <property type="entry name" value="HATPase_c"/>
    <property type="match status" value="1"/>
</dbReference>
<dbReference type="InterPro" id="IPR000160">
    <property type="entry name" value="GGDEF_dom"/>
</dbReference>
<dbReference type="SMART" id="SM00304">
    <property type="entry name" value="HAMP"/>
    <property type="match status" value="1"/>
</dbReference>
<evidence type="ECO:0000256" key="7">
    <source>
        <dbReference type="ARBA" id="ARBA00022741"/>
    </source>
</evidence>
<dbReference type="STRING" id="702114.A1355_03945"/>
<comment type="subcellular location">
    <subcellularLocation>
        <location evidence="3">Membrane</location>
    </subcellularLocation>
</comment>
<dbReference type="SMART" id="SM00388">
    <property type="entry name" value="HisKA"/>
    <property type="match status" value="1"/>
</dbReference>
<dbReference type="FunFam" id="3.30.565.10:FF:000010">
    <property type="entry name" value="Sensor histidine kinase RcsC"/>
    <property type="match status" value="1"/>
</dbReference>
<dbReference type="InterPro" id="IPR036890">
    <property type="entry name" value="HATPase_C_sf"/>
</dbReference>
<evidence type="ECO:0000256" key="14">
    <source>
        <dbReference type="PROSITE-ProRule" id="PRU00169"/>
    </source>
</evidence>
<evidence type="ECO:0000259" key="22">
    <source>
        <dbReference type="PROSITE" id="PS50894"/>
    </source>
</evidence>
<comment type="subunit">
    <text evidence="11">At low DSF concentrations, interacts with RpfF.</text>
</comment>
<dbReference type="InterPro" id="IPR011006">
    <property type="entry name" value="CheY-like_superfamily"/>
</dbReference>
<keyword evidence="16" id="KW-1133">Transmembrane helix</keyword>
<sequence>MFKWFNNAPIKLKLVSILTAIAMMTLFLATSVIVINEYFARKIETEQQLVLIANIVASNISASLVFDDPVTANEMLKSLKTRDSILNAELYNRSGKLFADYHSEKNPASHWNFDQAYAVLREAGPADKSVHPFKILMTLFSEWYDSLFHYFSVADVGGKYVVEYDAENNLHFVRPIYLDGDMIGVLHLVDDQSGFYAILKSFYLIIGLIVVFTMLWIAMLTSKLQHIFLAPLLNLMQAMKSVGSEKAFYHRIEKTSTDEFGDLAEVYNAMLSEIQVRDQRLERHRNELERQVAERTAQLAEKNEELERTVVETVAAKELAEQASLAKSQFLATMSHEIRTPMNGVLGMMELLQSSGLDARQVRFAETAYRSANSLLGIINNILDFSKIEAGKMQLIVQEFDLRRLLEDTLELLAEPAHRKGIELILNIPHDFNYVIQADAERLRQVLINLLGNAIKFTERGEVQLKVSTLAEVAGTDTIELLFEVVDTGIGIPDDRQAKIFDSFTQSDGSITRRYGGTGLGLTISKQLVELMGGKLAVDSRVERGSRFYFSLRLGLGIQSGIDRAESHELSGVNILVVDDNPTNREILLDQLTLWGANVTTVDSGPRALKLLTDVSANPHQAFRIVLLDWHLPIMDGLSLAKTIQNDTRIVKPALVMLSSESISLQADKLQDYGISFYLNKPVFQRKLHQCLLEILANKPVAAMPSAKAEAEKLSGTVLVAEDNPVNQEVVKSFLVGMGCAADVVADGAAAVEAARDKRYDLILMDCHMPVMDGFAAAVAIRAEECAAGRSRTPIVALTADVQKGVPEQCQAAGMDAYLSKPFRRDQLRAALAAWLGEARMPPETATATRPVNSPAIIDLSALQGLTDPDGNDLSSKVARVYLDTTPKLAERLTPLAETRDFDALADTVHSLKSASANIGAAELVAACAALERAARQSDAADLQALAATVTECWTAAIDSLRLALGAESVGEARSSESDFADVATDGEVARILLVDDDPGFRMVTGAKLRTAGYRVAEADSGEAALAWLDRETPDLVILDAIMPGIDGFGTCLAMHAVPAMAGVPIIMSTGLDDIESINRAFRAGAADFIVKPINHVVLIHHIKFLLRASRTTAELRHNKQQLSAAQRVAGLGYWTWEPRLRRFGTSSYLAELCRLEPDYFQGNLDRYIDLIETDKRPTVRALIDAAAVGEVVDDIEYRLRVDLDEPITVRQHTALVEGGPNAYVTGTVQDISKQKASEQLIHQLAYFDALTGLASRVHYQKRIQQTIKAAQRSQQQFAFLFLDLDEFKYVNDSFGHNVGDQFLTAIAQRIQRVMRDEDFVARLGGDEFCVIANHITEEFQAMEIAERCLEEINLPLILGSHHLNPRVSIGIAIYPKDGDNEHDLMKAADTAMYSAKSAGKQRYAYYRPEMTGLAIKRLQDEQMLREALENEEFELYYQPQVSMVTGRMIGVEALLRWRHPHRGLLGPAEFIGLSETLGLIHKLGGWVIGAACRQLKAWHDLGLTPLTVAVNVSASQFRDPQLLEILNAALKASDLPAEALTLEVTESVMQTEADMAIFRQLKAMNCKIAIDDFGTGYSSLASLKHMPVDCLKIDRVFVQDVLSNPQTPILLGTIIGMANAMAFKMVAEGVETIEQAMVMSGLGCQIIQGFYFSQPLPANDLPALFEKDFRLEQAENRLASGVPGDGH</sequence>
<keyword evidence="9" id="KW-0067">ATP-binding</keyword>
<comment type="caution">
    <text evidence="23">The sequence shown here is derived from an EMBL/GenBank/DDBJ whole genome shotgun (WGS) entry which is preliminary data.</text>
</comment>
<dbReference type="PANTHER" id="PTHR45339:SF3">
    <property type="entry name" value="HISTIDINE KINASE"/>
    <property type="match status" value="1"/>
</dbReference>
<dbReference type="InterPro" id="IPR033417">
    <property type="entry name" value="CHASE8"/>
</dbReference>
<dbReference type="GO" id="GO:0000155">
    <property type="term" value="F:phosphorelay sensor kinase activity"/>
    <property type="evidence" value="ECO:0007669"/>
    <property type="project" value="InterPro"/>
</dbReference>
<dbReference type="PROSITE" id="PS50109">
    <property type="entry name" value="HIS_KIN"/>
    <property type="match status" value="1"/>
</dbReference>
<dbReference type="SMART" id="SM00267">
    <property type="entry name" value="GGDEF"/>
    <property type="match status" value="1"/>
</dbReference>
<dbReference type="Gene3D" id="3.40.50.2300">
    <property type="match status" value="3"/>
</dbReference>
<evidence type="ECO:0000256" key="5">
    <source>
        <dbReference type="ARBA" id="ARBA00022553"/>
    </source>
</evidence>
<evidence type="ECO:0000256" key="1">
    <source>
        <dbReference type="ARBA" id="ARBA00000085"/>
    </source>
</evidence>
<dbReference type="RefSeq" id="WP_064027828.1">
    <property type="nucleotide sequence ID" value="NZ_LUUK01000155.1"/>
</dbReference>
<feature type="coiled-coil region" evidence="15">
    <location>
        <begin position="271"/>
        <end position="323"/>
    </location>
</feature>
<dbReference type="OrthoDB" id="9810730at2"/>
<dbReference type="InterPro" id="IPR003594">
    <property type="entry name" value="HATPase_dom"/>
</dbReference>
<dbReference type="Gene3D" id="3.30.70.270">
    <property type="match status" value="1"/>
</dbReference>
<keyword evidence="6" id="KW-0808">Transferase</keyword>
<feature type="transmembrane region" description="Helical" evidence="16">
    <location>
        <begin position="12"/>
        <end position="35"/>
    </location>
</feature>
<dbReference type="CDD" id="cd00156">
    <property type="entry name" value="REC"/>
    <property type="match status" value="1"/>
</dbReference>
<dbReference type="GO" id="GO:0005886">
    <property type="term" value="C:plasma membrane"/>
    <property type="evidence" value="ECO:0007669"/>
    <property type="project" value="UniProtKB-SubCell"/>
</dbReference>
<keyword evidence="15" id="KW-0175">Coiled coil</keyword>
<dbReference type="PROSITE" id="PS50894">
    <property type="entry name" value="HPT"/>
    <property type="match status" value="1"/>
</dbReference>
<evidence type="ECO:0000256" key="3">
    <source>
        <dbReference type="ARBA" id="ARBA00004370"/>
    </source>
</evidence>
<dbReference type="InterPro" id="IPR043128">
    <property type="entry name" value="Rev_trsase/Diguanyl_cyclase"/>
</dbReference>
<dbReference type="Gene3D" id="3.20.20.450">
    <property type="entry name" value="EAL domain"/>
    <property type="match status" value="1"/>
</dbReference>
<dbReference type="InterPro" id="IPR001633">
    <property type="entry name" value="EAL_dom"/>
</dbReference>
<keyword evidence="5 14" id="KW-0597">Phosphoprotein</keyword>
<dbReference type="PANTHER" id="PTHR45339">
    <property type="entry name" value="HYBRID SIGNAL TRANSDUCTION HISTIDINE KINASE J"/>
    <property type="match status" value="1"/>
</dbReference>
<evidence type="ECO:0000256" key="16">
    <source>
        <dbReference type="SAM" id="Phobius"/>
    </source>
</evidence>
<evidence type="ECO:0000256" key="15">
    <source>
        <dbReference type="SAM" id="Coils"/>
    </source>
</evidence>
<proteinExistence type="predicted"/>
<evidence type="ECO:0000259" key="17">
    <source>
        <dbReference type="PROSITE" id="PS50109"/>
    </source>
</evidence>
<name>A0A177NP86_9GAMM</name>
<feature type="modified residue" description="4-aspartylphosphate" evidence="14">
    <location>
        <position position="1040"/>
    </location>
</feature>
<dbReference type="CDD" id="cd01948">
    <property type="entry name" value="EAL"/>
    <property type="match status" value="1"/>
</dbReference>
<dbReference type="InterPro" id="IPR008207">
    <property type="entry name" value="Sig_transdc_His_kin_Hpt_dom"/>
</dbReference>
<dbReference type="Pfam" id="PF00672">
    <property type="entry name" value="HAMP"/>
    <property type="match status" value="1"/>
</dbReference>
<dbReference type="SMART" id="SM00052">
    <property type="entry name" value="EAL"/>
    <property type="match status" value="1"/>
</dbReference>
<dbReference type="Pfam" id="PF00512">
    <property type="entry name" value="HisKA"/>
    <property type="match status" value="1"/>
</dbReference>
<dbReference type="EMBL" id="LUUK01000155">
    <property type="protein sequence ID" value="OAI19662.1"/>
    <property type="molecule type" value="Genomic_DNA"/>
</dbReference>
<feature type="domain" description="EAL" evidence="19">
    <location>
        <begin position="1418"/>
        <end position="1670"/>
    </location>
</feature>
<dbReference type="Gene3D" id="6.10.340.10">
    <property type="match status" value="1"/>
</dbReference>
<dbReference type="CDD" id="cd01949">
    <property type="entry name" value="GGDEF"/>
    <property type="match status" value="1"/>
</dbReference>
<comment type="catalytic activity">
    <reaction evidence="1">
        <text>ATP + protein L-histidine = ADP + protein N-phospho-L-histidine.</text>
        <dbReference type="EC" id="2.7.13.3"/>
    </reaction>
</comment>
<dbReference type="FunFam" id="1.10.287.130:FF:000002">
    <property type="entry name" value="Two-component osmosensing histidine kinase"/>
    <property type="match status" value="1"/>
</dbReference>
<dbReference type="PRINTS" id="PR00344">
    <property type="entry name" value="BCTRLSENSOR"/>
</dbReference>
<evidence type="ECO:0000313" key="24">
    <source>
        <dbReference type="Proteomes" id="UP000077628"/>
    </source>
</evidence>
<dbReference type="InterPro" id="IPR004358">
    <property type="entry name" value="Sig_transdc_His_kin-like_C"/>
</dbReference>
<dbReference type="SUPFAM" id="SSF141868">
    <property type="entry name" value="EAL domain-like"/>
    <property type="match status" value="1"/>
</dbReference>
<feature type="domain" description="Histidine kinase" evidence="17">
    <location>
        <begin position="333"/>
        <end position="556"/>
    </location>
</feature>
<comment type="cofactor">
    <cofactor evidence="2">
        <name>Mg(2+)</name>
        <dbReference type="ChEBI" id="CHEBI:18420"/>
    </cofactor>
</comment>